<proteinExistence type="predicted"/>
<keyword evidence="2" id="KW-1133">Transmembrane helix</keyword>
<evidence type="ECO:0000256" key="2">
    <source>
        <dbReference type="SAM" id="Phobius"/>
    </source>
</evidence>
<dbReference type="EMBL" id="MFZS01000014">
    <property type="protein sequence ID" value="OGK29197.1"/>
    <property type="molecule type" value="Genomic_DNA"/>
</dbReference>
<accession>A0A1F7HD38</accession>
<name>A0A1F7HD38_9BACT</name>
<reference evidence="3 4" key="1">
    <citation type="journal article" date="2016" name="Nat. Commun.">
        <title>Thousands of microbial genomes shed light on interconnected biogeochemical processes in an aquifer system.</title>
        <authorList>
            <person name="Anantharaman K."/>
            <person name="Brown C.T."/>
            <person name="Hug L.A."/>
            <person name="Sharon I."/>
            <person name="Castelle C.J."/>
            <person name="Probst A.J."/>
            <person name="Thomas B.C."/>
            <person name="Singh A."/>
            <person name="Wilkins M.J."/>
            <person name="Karaoz U."/>
            <person name="Brodie E.L."/>
            <person name="Williams K.H."/>
            <person name="Hubbard S.S."/>
            <person name="Banfield J.F."/>
        </authorList>
    </citation>
    <scope>NUCLEOTIDE SEQUENCE [LARGE SCALE GENOMIC DNA]</scope>
</reference>
<evidence type="ECO:0000313" key="4">
    <source>
        <dbReference type="Proteomes" id="UP000177027"/>
    </source>
</evidence>
<dbReference type="Proteomes" id="UP000177027">
    <property type="component" value="Unassembled WGS sequence"/>
</dbReference>
<sequence>MEKVTENGQDQNLIHTLPVEKPVGDLSMKKTFTIFILVIIAGVASGFAINYVLGAQGKGSGKEASQNELENAKVIETAGISDKKTFKDSAEGVLREGGHKSGEGNFHLDRPGGEDQNAYLTSSTVDLSEYVGKKVRVHGETFASQNVGWLMDVGYVEVLK</sequence>
<organism evidence="3 4">
    <name type="scientific">Candidatus Roizmanbacteria bacterium RIFCSPHIGHO2_02_FULL_40_9</name>
    <dbReference type="NCBI Taxonomy" id="1802042"/>
    <lineage>
        <taxon>Bacteria</taxon>
        <taxon>Candidatus Roizmaniibacteriota</taxon>
    </lineage>
</organism>
<protein>
    <submittedName>
        <fullName evidence="3">Uncharacterized protein</fullName>
    </submittedName>
</protein>
<keyword evidence="2" id="KW-0812">Transmembrane</keyword>
<keyword evidence="2" id="KW-0472">Membrane</keyword>
<feature type="transmembrane region" description="Helical" evidence="2">
    <location>
        <begin position="32"/>
        <end position="53"/>
    </location>
</feature>
<gene>
    <name evidence="3" type="ORF">A3D06_01075</name>
</gene>
<evidence type="ECO:0000256" key="1">
    <source>
        <dbReference type="SAM" id="MobiDB-lite"/>
    </source>
</evidence>
<comment type="caution">
    <text evidence="3">The sequence shown here is derived from an EMBL/GenBank/DDBJ whole genome shotgun (WGS) entry which is preliminary data.</text>
</comment>
<feature type="region of interest" description="Disordered" evidence="1">
    <location>
        <begin position="94"/>
        <end position="113"/>
    </location>
</feature>
<evidence type="ECO:0000313" key="3">
    <source>
        <dbReference type="EMBL" id="OGK29197.1"/>
    </source>
</evidence>
<dbReference type="AlphaFoldDB" id="A0A1F7HD38"/>